<dbReference type="KEGG" id="isc:8038434"/>
<dbReference type="EnsemblMetazoa" id="ISCW021955-RA">
    <property type="protein sequence ID" value="ISCW021955-PA"/>
    <property type="gene ID" value="ISCW021955"/>
</dbReference>
<dbReference type="OrthoDB" id="4069699at2759"/>
<dbReference type="VEuPathDB" id="VectorBase:ISCW021955"/>
<organism>
    <name type="scientific">Ixodes scapularis</name>
    <name type="common">Black-legged tick</name>
    <name type="synonym">Deer tick</name>
    <dbReference type="NCBI Taxonomy" id="6945"/>
    <lineage>
        <taxon>Eukaryota</taxon>
        <taxon>Metazoa</taxon>
        <taxon>Ecdysozoa</taxon>
        <taxon>Arthropoda</taxon>
        <taxon>Chelicerata</taxon>
        <taxon>Arachnida</taxon>
        <taxon>Acari</taxon>
        <taxon>Parasitiformes</taxon>
        <taxon>Ixodida</taxon>
        <taxon>Ixodoidea</taxon>
        <taxon>Ixodidae</taxon>
        <taxon>Ixodinae</taxon>
        <taxon>Ixodes</taxon>
    </lineage>
</organism>
<keyword evidence="2 4" id="KW-0560">Oxidoreductase</keyword>
<sequence>MSEDQESAKRTNEPLGVGSEGSHSPIPGGSQDADPPLRQTDDPDAKDKSPSDRGRRMSTDSPVSDEEMAQGAASTMLKSPLSPKNVESVPNQDIPSGVPSTKGEYRSGESTPSAGSPICKIFPCMSEREFISRLGSSTLAKSVMDVTGIKEPIRVLLTAATSDLSYLMLIPLARGDVFGTDQSMFIHLYDEGETISDLHGIAMEIEDCSFSLVKQVIPTGEDEVAFLNVDFAFLNDSMTADGDRPAFERIVQAYAGHGKALDAYAKKTVKVIVSGSPVQTNTFICVK</sequence>
<gene>
    <name evidence="5" type="primary">8038434</name>
    <name evidence="4" type="ORF">IscW_ISCW021955</name>
</gene>
<dbReference type="InterPro" id="IPR010945">
    <property type="entry name" value="Malate_DH_type2"/>
</dbReference>
<protein>
    <submittedName>
        <fullName evidence="4 5">Malate dehydrogenase, putative</fullName>
        <ecNumber evidence="4">1.1.1.82</ecNumber>
    </submittedName>
</protein>
<dbReference type="InterPro" id="IPR036291">
    <property type="entry name" value="NAD(P)-bd_dom_sf"/>
</dbReference>
<dbReference type="GO" id="GO:0006108">
    <property type="term" value="P:malate metabolic process"/>
    <property type="evidence" value="ECO:0007669"/>
    <property type="project" value="InterPro"/>
</dbReference>
<comment type="similarity">
    <text evidence="1">Belongs to the LDH/MDH superfamily. MDH type 2 family.</text>
</comment>
<evidence type="ECO:0000313" key="6">
    <source>
        <dbReference type="Proteomes" id="UP000001555"/>
    </source>
</evidence>
<dbReference type="AlphaFoldDB" id="B7QAS8"/>
<dbReference type="VEuPathDB" id="VectorBase:ISCP_015624"/>
<evidence type="ECO:0000256" key="2">
    <source>
        <dbReference type="ARBA" id="ARBA00023002"/>
    </source>
</evidence>
<reference evidence="4 6" key="1">
    <citation type="submission" date="2008-03" db="EMBL/GenBank/DDBJ databases">
        <title>Annotation of Ixodes scapularis.</title>
        <authorList>
            <consortium name="Ixodes scapularis Genome Project Consortium"/>
            <person name="Caler E."/>
            <person name="Hannick L.I."/>
            <person name="Bidwell S."/>
            <person name="Joardar V."/>
            <person name="Thiagarajan M."/>
            <person name="Amedeo P."/>
            <person name="Galinsky K.J."/>
            <person name="Schobel S."/>
            <person name="Inman J."/>
            <person name="Hostetler J."/>
            <person name="Miller J."/>
            <person name="Hammond M."/>
            <person name="Megy K."/>
            <person name="Lawson D."/>
            <person name="Kodira C."/>
            <person name="Sutton G."/>
            <person name="Meyer J."/>
            <person name="Hill C.A."/>
            <person name="Birren B."/>
            <person name="Nene V."/>
            <person name="Collins F."/>
            <person name="Alarcon-Chaidez F."/>
            <person name="Wikel S."/>
            <person name="Strausberg R."/>
        </authorList>
    </citation>
    <scope>NUCLEOTIDE SEQUENCE [LARGE SCALE GENOMIC DNA]</scope>
    <source>
        <strain evidence="6">Wikel</strain>
        <strain evidence="4">Wikel colony</strain>
    </source>
</reference>
<dbReference type="VEuPathDB" id="VectorBase:ISCI021955"/>
<name>B7QAS8_IXOSC</name>
<dbReference type="STRING" id="6945.B7QAS8"/>
<dbReference type="EMBL" id="ABJB010136118">
    <property type="status" value="NOT_ANNOTATED_CDS"/>
    <property type="molecule type" value="Genomic_DNA"/>
</dbReference>
<dbReference type="Proteomes" id="UP000001555">
    <property type="component" value="Unassembled WGS sequence"/>
</dbReference>
<dbReference type="InParanoid" id="B7QAS8"/>
<dbReference type="HOGENOM" id="CLU_970712_0_0_1"/>
<accession>B7QAS8</accession>
<feature type="region of interest" description="Disordered" evidence="3">
    <location>
        <begin position="1"/>
        <end position="116"/>
    </location>
</feature>
<dbReference type="EC" id="1.1.1.82" evidence="4"/>
<evidence type="ECO:0000313" key="4">
    <source>
        <dbReference type="EMBL" id="EEC15950.1"/>
    </source>
</evidence>
<dbReference type="PaxDb" id="6945-B7QAS8"/>
<feature type="compositionally biased region" description="Basic and acidic residues" evidence="3">
    <location>
        <begin position="1"/>
        <end position="12"/>
    </location>
</feature>
<dbReference type="EMBL" id="DS896515">
    <property type="protein sequence ID" value="EEC15950.1"/>
    <property type="molecule type" value="Genomic_DNA"/>
</dbReference>
<dbReference type="FunFam" id="3.40.50.720:FF:000144">
    <property type="entry name" value="Malate dehydrogenase [NADP]"/>
    <property type="match status" value="1"/>
</dbReference>
<proteinExistence type="inferred from homology"/>
<keyword evidence="6" id="KW-1185">Reference proteome</keyword>
<dbReference type="Gene3D" id="3.40.50.720">
    <property type="entry name" value="NAD(P)-binding Rossmann-like Domain"/>
    <property type="match status" value="1"/>
</dbReference>
<evidence type="ECO:0000256" key="3">
    <source>
        <dbReference type="SAM" id="MobiDB-lite"/>
    </source>
</evidence>
<evidence type="ECO:0000256" key="1">
    <source>
        <dbReference type="ARBA" id="ARBA00009613"/>
    </source>
</evidence>
<dbReference type="PANTHER" id="PTHR23382">
    <property type="entry name" value="MALATE DEHYDROGENASE"/>
    <property type="match status" value="1"/>
</dbReference>
<dbReference type="SUPFAM" id="SSF51735">
    <property type="entry name" value="NAD(P)-binding Rossmann-fold domains"/>
    <property type="match status" value="1"/>
</dbReference>
<reference evidence="5" key="2">
    <citation type="submission" date="2020-05" db="UniProtKB">
        <authorList>
            <consortium name="EnsemblMetazoa"/>
        </authorList>
    </citation>
    <scope>IDENTIFICATION</scope>
    <source>
        <strain evidence="5">wikel</strain>
    </source>
</reference>
<dbReference type="GO" id="GO:0046554">
    <property type="term" value="F:L-malate dehydrogenase (NADP+) activity"/>
    <property type="evidence" value="ECO:0007669"/>
    <property type="project" value="UniProtKB-EC"/>
</dbReference>
<feature type="compositionally biased region" description="Basic and acidic residues" evidence="3">
    <location>
        <begin position="39"/>
        <end position="58"/>
    </location>
</feature>
<evidence type="ECO:0000313" key="5">
    <source>
        <dbReference type="EnsemblMetazoa" id="ISCW021955-PA"/>
    </source>
</evidence>